<evidence type="ECO:0000256" key="3">
    <source>
        <dbReference type="ARBA" id="ARBA00023163"/>
    </source>
</evidence>
<evidence type="ECO:0000256" key="1">
    <source>
        <dbReference type="ARBA" id="ARBA00023015"/>
    </source>
</evidence>
<keyword evidence="1" id="KW-0805">Transcription regulation</keyword>
<evidence type="ECO:0000313" key="6">
    <source>
        <dbReference type="EMBL" id="TCU60508.1"/>
    </source>
</evidence>
<dbReference type="PROSITE" id="PS50937">
    <property type="entry name" value="HTH_MERR_2"/>
    <property type="match status" value="1"/>
</dbReference>
<evidence type="ECO:0000256" key="2">
    <source>
        <dbReference type="ARBA" id="ARBA00023125"/>
    </source>
</evidence>
<evidence type="ECO:0000259" key="5">
    <source>
        <dbReference type="PROSITE" id="PS50937"/>
    </source>
</evidence>
<sequence>MLIREVEERCGISKKNIRFYEQQGLLQPKRNASNYREYEEADLIVLKKIILLRKLDFSLEEIHQILQDETAFAPLLEQRKASLIEAGEQVVTMKKICMQLETTITGGNTLTEELCDDFLTQIATKTQSTATFYDLAQDAQPFPKIDPVVARREAYVRKSLQHSAKKSQQYMKDWNSLGKGMILLPLLLLCFLGYRYIDHKQHIKNPIAAKISFTIADATFDDHDTVQKYLDVDFYIEDEQGKKISPTTSYASLKKNDMEKRLYLKKGNSYLVITCDSEKDTSLKDMVPNSFTFYPDSHVNRLPDGAQLTFTIEQFQLFYQSYQNAGGMFSKVEPLKPYCETSTTCFVETSKYRIETHYEQEKMQFLRYVMASS</sequence>
<dbReference type="CDD" id="cd00592">
    <property type="entry name" value="HTH_MerR-like"/>
    <property type="match status" value="1"/>
</dbReference>
<reference evidence="6 7" key="1">
    <citation type="submission" date="2019-03" db="EMBL/GenBank/DDBJ databases">
        <title>Genomic Encyclopedia of Type Strains, Phase IV (KMG-IV): sequencing the most valuable type-strain genomes for metagenomic binning, comparative biology and taxonomic classification.</title>
        <authorList>
            <person name="Goeker M."/>
        </authorList>
    </citation>
    <scope>NUCLEOTIDE SEQUENCE [LARGE SCALE GENOMIC DNA]</scope>
    <source>
        <strain evidence="6 7">DSM 29481</strain>
    </source>
</reference>
<dbReference type="GO" id="GO:0003677">
    <property type="term" value="F:DNA binding"/>
    <property type="evidence" value="ECO:0007669"/>
    <property type="project" value="UniProtKB-KW"/>
</dbReference>
<dbReference type="InterPro" id="IPR009061">
    <property type="entry name" value="DNA-bd_dom_put_sf"/>
</dbReference>
<comment type="caution">
    <text evidence="6">The sequence shown here is derived from an EMBL/GenBank/DDBJ whole genome shotgun (WGS) entry which is preliminary data.</text>
</comment>
<dbReference type="GO" id="GO:0003700">
    <property type="term" value="F:DNA-binding transcription factor activity"/>
    <property type="evidence" value="ECO:0007669"/>
    <property type="project" value="InterPro"/>
</dbReference>
<protein>
    <submittedName>
        <fullName evidence="6">DNA-binding transcriptional MerR regulator</fullName>
    </submittedName>
</protein>
<dbReference type="SUPFAM" id="SSF46955">
    <property type="entry name" value="Putative DNA-binding domain"/>
    <property type="match status" value="1"/>
</dbReference>
<dbReference type="Pfam" id="PF13411">
    <property type="entry name" value="MerR_1"/>
    <property type="match status" value="1"/>
</dbReference>
<dbReference type="PANTHER" id="PTHR30204:SF94">
    <property type="entry name" value="HEAVY METAL-DEPENDENT TRANSCRIPTIONAL REGULATOR HI_0293-RELATED"/>
    <property type="match status" value="1"/>
</dbReference>
<keyword evidence="4" id="KW-1133">Transmembrane helix</keyword>
<accession>A0A4R3TEX3</accession>
<organism evidence="6 7">
    <name type="scientific">Longicatena caecimuris</name>
    <dbReference type="NCBI Taxonomy" id="1796635"/>
    <lineage>
        <taxon>Bacteria</taxon>
        <taxon>Bacillati</taxon>
        <taxon>Bacillota</taxon>
        <taxon>Erysipelotrichia</taxon>
        <taxon>Erysipelotrichales</taxon>
        <taxon>Erysipelotrichaceae</taxon>
        <taxon>Longicatena</taxon>
    </lineage>
</organism>
<feature type="transmembrane region" description="Helical" evidence="4">
    <location>
        <begin position="176"/>
        <end position="197"/>
    </location>
</feature>
<gene>
    <name evidence="6" type="ORF">EDD61_10616</name>
</gene>
<feature type="domain" description="HTH merR-type" evidence="5">
    <location>
        <begin position="1"/>
        <end position="68"/>
    </location>
</feature>
<keyword evidence="4" id="KW-0812">Transmembrane</keyword>
<dbReference type="AlphaFoldDB" id="A0A4R3TEX3"/>
<dbReference type="Proteomes" id="UP000295773">
    <property type="component" value="Unassembled WGS sequence"/>
</dbReference>
<keyword evidence="4" id="KW-0472">Membrane</keyword>
<evidence type="ECO:0000313" key="7">
    <source>
        <dbReference type="Proteomes" id="UP000295773"/>
    </source>
</evidence>
<dbReference type="Gene3D" id="1.10.1660.10">
    <property type="match status" value="1"/>
</dbReference>
<dbReference type="PANTHER" id="PTHR30204">
    <property type="entry name" value="REDOX-CYCLING DRUG-SENSING TRANSCRIPTIONAL ACTIVATOR SOXR"/>
    <property type="match status" value="1"/>
</dbReference>
<dbReference type="SMART" id="SM00422">
    <property type="entry name" value="HTH_MERR"/>
    <property type="match status" value="1"/>
</dbReference>
<keyword evidence="2 6" id="KW-0238">DNA-binding</keyword>
<proteinExistence type="predicted"/>
<evidence type="ECO:0000256" key="4">
    <source>
        <dbReference type="SAM" id="Phobius"/>
    </source>
</evidence>
<keyword evidence="7" id="KW-1185">Reference proteome</keyword>
<dbReference type="EMBL" id="SMBP01000006">
    <property type="protein sequence ID" value="TCU60508.1"/>
    <property type="molecule type" value="Genomic_DNA"/>
</dbReference>
<dbReference type="InterPro" id="IPR000551">
    <property type="entry name" value="MerR-type_HTH_dom"/>
</dbReference>
<dbReference type="InterPro" id="IPR047057">
    <property type="entry name" value="MerR_fam"/>
</dbReference>
<keyword evidence="3" id="KW-0804">Transcription</keyword>
<name>A0A4R3TEX3_9FIRM</name>
<dbReference type="RefSeq" id="WP_132224296.1">
    <property type="nucleotide sequence ID" value="NZ_JANKBG010000005.1"/>
</dbReference>